<accession>A0A392TNB5</accession>
<comment type="caution">
    <text evidence="1">The sequence shown here is derived from an EMBL/GenBank/DDBJ whole genome shotgun (WGS) entry which is preliminary data.</text>
</comment>
<sequence>MAVTLLEIARIFATKVPGKVDADVLQLLWK</sequence>
<protein>
    <submittedName>
        <fullName evidence="1">Transposon Ty3-G gag-pol polyprotein</fullName>
    </submittedName>
</protein>
<name>A0A392TNB5_9FABA</name>
<dbReference type="AlphaFoldDB" id="A0A392TNB5"/>
<evidence type="ECO:0000313" key="1">
    <source>
        <dbReference type="EMBL" id="MCI62671.1"/>
    </source>
</evidence>
<dbReference type="Proteomes" id="UP000265520">
    <property type="component" value="Unassembled WGS sequence"/>
</dbReference>
<keyword evidence="2" id="KW-1185">Reference proteome</keyword>
<feature type="non-terminal residue" evidence="1">
    <location>
        <position position="30"/>
    </location>
</feature>
<evidence type="ECO:0000313" key="2">
    <source>
        <dbReference type="Proteomes" id="UP000265520"/>
    </source>
</evidence>
<dbReference type="EMBL" id="LXQA010623179">
    <property type="protein sequence ID" value="MCI62671.1"/>
    <property type="molecule type" value="Genomic_DNA"/>
</dbReference>
<reference evidence="1 2" key="1">
    <citation type="journal article" date="2018" name="Front. Plant Sci.">
        <title>Red Clover (Trifolium pratense) and Zigzag Clover (T. medium) - A Picture of Genomic Similarities and Differences.</title>
        <authorList>
            <person name="Dluhosova J."/>
            <person name="Istvanek J."/>
            <person name="Nedelnik J."/>
            <person name="Repkova J."/>
        </authorList>
    </citation>
    <scope>NUCLEOTIDE SEQUENCE [LARGE SCALE GENOMIC DNA]</scope>
    <source>
        <strain evidence="2">cv. 10/8</strain>
        <tissue evidence="1">Leaf</tissue>
    </source>
</reference>
<organism evidence="1 2">
    <name type="scientific">Trifolium medium</name>
    <dbReference type="NCBI Taxonomy" id="97028"/>
    <lineage>
        <taxon>Eukaryota</taxon>
        <taxon>Viridiplantae</taxon>
        <taxon>Streptophyta</taxon>
        <taxon>Embryophyta</taxon>
        <taxon>Tracheophyta</taxon>
        <taxon>Spermatophyta</taxon>
        <taxon>Magnoliopsida</taxon>
        <taxon>eudicotyledons</taxon>
        <taxon>Gunneridae</taxon>
        <taxon>Pentapetalae</taxon>
        <taxon>rosids</taxon>
        <taxon>fabids</taxon>
        <taxon>Fabales</taxon>
        <taxon>Fabaceae</taxon>
        <taxon>Papilionoideae</taxon>
        <taxon>50 kb inversion clade</taxon>
        <taxon>NPAAA clade</taxon>
        <taxon>Hologalegina</taxon>
        <taxon>IRL clade</taxon>
        <taxon>Trifolieae</taxon>
        <taxon>Trifolium</taxon>
    </lineage>
</organism>
<proteinExistence type="predicted"/>